<feature type="transmembrane region" description="Helical" evidence="8">
    <location>
        <begin position="140"/>
        <end position="159"/>
    </location>
</feature>
<evidence type="ECO:0000256" key="5">
    <source>
        <dbReference type="ARBA" id="ARBA00022989"/>
    </source>
</evidence>
<evidence type="ECO:0000256" key="3">
    <source>
        <dbReference type="ARBA" id="ARBA00022692"/>
    </source>
</evidence>
<reference evidence="10 11" key="1">
    <citation type="journal article" date="2019" name="Int. J. Syst. Evol. Microbiol.">
        <title>The Global Catalogue of Microorganisms (GCM) 10K type strain sequencing project: providing services to taxonomists for standard genome sequencing and annotation.</title>
        <authorList>
            <consortium name="The Broad Institute Genomics Platform"/>
            <consortium name="The Broad Institute Genome Sequencing Center for Infectious Disease"/>
            <person name="Wu L."/>
            <person name="Ma J."/>
        </authorList>
    </citation>
    <scope>NUCLEOTIDE SEQUENCE [LARGE SCALE GENOMIC DNA]</scope>
    <source>
        <strain evidence="10 11">CGMCC 1.12237</strain>
    </source>
</reference>
<dbReference type="GO" id="GO:0016117">
    <property type="term" value="P:carotenoid biosynthetic process"/>
    <property type="evidence" value="ECO:0007669"/>
    <property type="project" value="UniProtKB-KW"/>
</dbReference>
<organism evidence="10 11">
    <name type="scientific">Salinirubrum litoreum</name>
    <dbReference type="NCBI Taxonomy" id="1126234"/>
    <lineage>
        <taxon>Archaea</taxon>
        <taxon>Methanobacteriati</taxon>
        <taxon>Methanobacteriota</taxon>
        <taxon>Stenosarchaea group</taxon>
        <taxon>Halobacteria</taxon>
        <taxon>Halobacteriales</taxon>
        <taxon>Haloferacaceae</taxon>
        <taxon>Salinirubrum</taxon>
    </lineage>
</organism>
<feature type="domain" description="Lycopene cyclase" evidence="9">
    <location>
        <begin position="34"/>
        <end position="94"/>
    </location>
</feature>
<feature type="transmembrane region" description="Helical" evidence="8">
    <location>
        <begin position="83"/>
        <end position="102"/>
    </location>
</feature>
<keyword evidence="5 8" id="KW-1133">Transmembrane helix</keyword>
<feature type="transmembrane region" description="Helical" evidence="8">
    <location>
        <begin position="171"/>
        <end position="195"/>
    </location>
</feature>
<keyword evidence="7" id="KW-0413">Isomerase</keyword>
<evidence type="ECO:0000256" key="7">
    <source>
        <dbReference type="ARBA" id="ARBA00023235"/>
    </source>
</evidence>
<comment type="subcellular location">
    <subcellularLocation>
        <location evidence="1">Membrane</location>
        <topology evidence="1">Multi-pass membrane protein</topology>
    </subcellularLocation>
</comment>
<dbReference type="AlphaFoldDB" id="A0ABD5REV9"/>
<evidence type="ECO:0000259" key="9">
    <source>
        <dbReference type="Pfam" id="PF18916"/>
    </source>
</evidence>
<evidence type="ECO:0000313" key="11">
    <source>
        <dbReference type="Proteomes" id="UP001596201"/>
    </source>
</evidence>
<feature type="domain" description="Lycopene cyclase" evidence="9">
    <location>
        <begin position="152"/>
        <end position="226"/>
    </location>
</feature>
<keyword evidence="4" id="KW-0125">Carotenoid biosynthesis</keyword>
<name>A0ABD5REV9_9EURY</name>
<evidence type="ECO:0000256" key="1">
    <source>
        <dbReference type="ARBA" id="ARBA00004141"/>
    </source>
</evidence>
<evidence type="ECO:0000256" key="6">
    <source>
        <dbReference type="ARBA" id="ARBA00023136"/>
    </source>
</evidence>
<dbReference type="Pfam" id="PF18916">
    <property type="entry name" value="Lycopene_cyc"/>
    <property type="match status" value="2"/>
</dbReference>
<feature type="transmembrane region" description="Helical" evidence="8">
    <location>
        <begin position="37"/>
        <end position="54"/>
    </location>
</feature>
<comment type="pathway">
    <text evidence="2">Carotenoid biosynthesis.</text>
</comment>
<keyword evidence="11" id="KW-1185">Reference proteome</keyword>
<feature type="transmembrane region" description="Helical" evidence="8">
    <location>
        <begin position="6"/>
        <end position="25"/>
    </location>
</feature>
<comment type="caution">
    <text evidence="10">The sequence shown here is derived from an EMBL/GenBank/DDBJ whole genome shotgun (WGS) entry which is preliminary data.</text>
</comment>
<dbReference type="EMBL" id="JBHSKX010000002">
    <property type="protein sequence ID" value="MFC5368425.1"/>
    <property type="molecule type" value="Genomic_DNA"/>
</dbReference>
<accession>A0ABD5REV9</accession>
<dbReference type="Proteomes" id="UP001596201">
    <property type="component" value="Unassembled WGS sequence"/>
</dbReference>
<dbReference type="GO" id="GO:0016020">
    <property type="term" value="C:membrane"/>
    <property type="evidence" value="ECO:0007669"/>
    <property type="project" value="UniProtKB-SubCell"/>
</dbReference>
<dbReference type="InterPro" id="IPR017825">
    <property type="entry name" value="Lycopene_cyclase_dom"/>
</dbReference>
<feature type="transmembrane region" description="Helical" evidence="8">
    <location>
        <begin position="215"/>
        <end position="236"/>
    </location>
</feature>
<dbReference type="RefSeq" id="WP_227230700.1">
    <property type="nucleotide sequence ID" value="NZ_JAJCVJ010000002.1"/>
</dbReference>
<evidence type="ECO:0000256" key="2">
    <source>
        <dbReference type="ARBA" id="ARBA00004829"/>
    </source>
</evidence>
<proteinExistence type="predicted"/>
<evidence type="ECO:0000256" key="4">
    <source>
        <dbReference type="ARBA" id="ARBA00022746"/>
    </source>
</evidence>
<dbReference type="NCBIfam" id="TIGR03462">
    <property type="entry name" value="CarR_dom_SF"/>
    <property type="match status" value="2"/>
</dbReference>
<keyword evidence="3 8" id="KW-0812">Transmembrane</keyword>
<evidence type="ECO:0000256" key="8">
    <source>
        <dbReference type="SAM" id="Phobius"/>
    </source>
</evidence>
<feature type="transmembrane region" description="Helical" evidence="8">
    <location>
        <begin position="114"/>
        <end position="134"/>
    </location>
</feature>
<dbReference type="GO" id="GO:0045436">
    <property type="term" value="F:lycopene beta cyclase activity"/>
    <property type="evidence" value="ECO:0007669"/>
    <property type="project" value="UniProtKB-ARBA"/>
</dbReference>
<evidence type="ECO:0000313" key="10">
    <source>
        <dbReference type="EMBL" id="MFC5368425.1"/>
    </source>
</evidence>
<gene>
    <name evidence="10" type="ORF">ACFPJ5_15960</name>
</gene>
<keyword evidence="6 8" id="KW-0472">Membrane</keyword>
<sequence length="245" mass="27217">MTILSYVGFHLLFVLPPLAVVAYAVPHLPAERRRVGRVGLALMTAAALLYTTPWDNYLIQQGVWWYGEGTVLFRIGDAPVEEYTFFVLQPILTGLWLYCLGFDPTYEPGDFDRLPRAVGALAWLGLAGVGALLLGRPGGYYLGAILVWACPVVALQWGVGANYLRRTWRRWGLAVAVPTVYLWFADRIAIGLGVWTISDDLSTGVDLLGLPIEEAIFFLVTNLLVVQGMVLFEWVIDKWRADGTI</sequence>
<protein>
    <submittedName>
        <fullName evidence="10">Lycopene cyclase domain-containing protein</fullName>
    </submittedName>
</protein>